<dbReference type="EMBL" id="CAFBLD010000006">
    <property type="protein sequence ID" value="CAB4870247.1"/>
    <property type="molecule type" value="Genomic_DNA"/>
</dbReference>
<proteinExistence type="predicted"/>
<dbReference type="EMBL" id="CAFBQX010000007">
    <property type="protein sequence ID" value="CAB5074455.1"/>
    <property type="molecule type" value="Genomic_DNA"/>
</dbReference>
<protein>
    <submittedName>
        <fullName evidence="7">Unannotated protein</fullName>
    </submittedName>
</protein>
<evidence type="ECO:0000313" key="7">
    <source>
        <dbReference type="EMBL" id="CAB5074455.1"/>
    </source>
</evidence>
<evidence type="ECO:0000313" key="2">
    <source>
        <dbReference type="EMBL" id="CAB4788681.1"/>
    </source>
</evidence>
<accession>A0A6J7V7L3</accession>
<organism evidence="7">
    <name type="scientific">freshwater metagenome</name>
    <dbReference type="NCBI Taxonomy" id="449393"/>
    <lineage>
        <taxon>unclassified sequences</taxon>
        <taxon>metagenomes</taxon>
        <taxon>ecological metagenomes</taxon>
    </lineage>
</organism>
<evidence type="ECO:0000313" key="1">
    <source>
        <dbReference type="EMBL" id="CAB4344874.1"/>
    </source>
</evidence>
<evidence type="ECO:0000313" key="6">
    <source>
        <dbReference type="EMBL" id="CAB4985688.1"/>
    </source>
</evidence>
<dbReference type="EMBL" id="CAFBOC010000021">
    <property type="protein sequence ID" value="CAB4985688.1"/>
    <property type="molecule type" value="Genomic_DNA"/>
</dbReference>
<dbReference type="AlphaFoldDB" id="A0A6J7V7L3"/>
<dbReference type="EMBL" id="CAESAE010000011">
    <property type="protein sequence ID" value="CAB4344874.1"/>
    <property type="molecule type" value="Genomic_DNA"/>
</dbReference>
<evidence type="ECO:0000313" key="3">
    <source>
        <dbReference type="EMBL" id="CAB4831373.1"/>
    </source>
</evidence>
<evidence type="ECO:0000313" key="4">
    <source>
        <dbReference type="EMBL" id="CAB4870247.1"/>
    </source>
</evidence>
<sequence length="445" mass="49100">MKKLTAPGSKRYFFPILLLTLTTSVTPGYAEPLTSADKEVLRDSIAISARQDFLAQVSKMTTKTSNLVFHVDPLLNETLTRQIEIDSQFSSDYFANLRPIEEKVQIYMAPTSDFQYFIDNLEPTLTEQGNYGNWIKNKANQAKQDPLFMGGGAPEHDKNGDGVFMMYSPNDMQPGNSAWSALTSHEFTHLVQRKIMHQDFSPLYSWMVEGQADYIGGNIGTRNSNLAFASYWAGLIQTVAKNSNHPEMLSWSATEFVKWFEDNEVTLDPSTGKVGDVGTETYVFGAIAMQYLYGSYGSDAVNNLFKNFASNVGPQCPRGASEGNPNCTPARNTAFKKAIGISLSDFYPKVASFIVQQISWSNEISKSLSSDLLTFAPSPFSLEQLQPPYKGVSKPVNKGITFPPGPAPGKTCPKLKATAKLWGAKMTCTNGLWKLNPGQVLHPPK</sequence>
<reference evidence="7" key="1">
    <citation type="submission" date="2020-05" db="EMBL/GenBank/DDBJ databases">
        <authorList>
            <person name="Chiriac C."/>
            <person name="Salcher M."/>
            <person name="Ghai R."/>
            <person name="Kavagutti S V."/>
        </authorList>
    </citation>
    <scope>NUCLEOTIDE SEQUENCE</scope>
</reference>
<name>A0A6J7V7L3_9ZZZZ</name>
<dbReference type="EMBL" id="CAEZZW010000010">
    <property type="protein sequence ID" value="CAB4788681.1"/>
    <property type="molecule type" value="Genomic_DNA"/>
</dbReference>
<evidence type="ECO:0000313" key="5">
    <source>
        <dbReference type="EMBL" id="CAB4954630.1"/>
    </source>
</evidence>
<gene>
    <name evidence="2" type="ORF">UFOPK2936_01488</name>
    <name evidence="3" type="ORF">UFOPK3174_01132</name>
    <name evidence="4" type="ORF">UFOPK3328_01010</name>
    <name evidence="5" type="ORF">UFOPK3779_01463</name>
    <name evidence="6" type="ORF">UFOPK3913_01448</name>
    <name evidence="1" type="ORF">UFOPK4107_01470</name>
    <name evidence="7" type="ORF">UFOPK4403_01099</name>
</gene>
<dbReference type="EMBL" id="CAFBNH010000011">
    <property type="protein sequence ID" value="CAB4954630.1"/>
    <property type="molecule type" value="Genomic_DNA"/>
</dbReference>
<dbReference type="EMBL" id="CAFABH010000019">
    <property type="protein sequence ID" value="CAB4831373.1"/>
    <property type="molecule type" value="Genomic_DNA"/>
</dbReference>